<reference evidence="2" key="1">
    <citation type="submission" date="2022-08" db="EMBL/GenBank/DDBJ databases">
        <title>Genome analysis of Corynebacteriales strain.</title>
        <authorList>
            <person name="Lee S.D."/>
        </authorList>
    </citation>
    <scope>NUCLEOTIDE SEQUENCE</scope>
    <source>
        <strain evidence="2">D3-21</strain>
    </source>
</reference>
<evidence type="ECO:0000256" key="1">
    <source>
        <dbReference type="SAM" id="MobiDB-lite"/>
    </source>
</evidence>
<dbReference type="Proteomes" id="UP001152755">
    <property type="component" value="Unassembled WGS sequence"/>
</dbReference>
<dbReference type="EMBL" id="JANRHA010000009">
    <property type="protein sequence ID" value="MDG3015826.1"/>
    <property type="molecule type" value="Genomic_DNA"/>
</dbReference>
<sequence>MPTFSFHTHTGESHQHLSLRPTTPSPALLSFPDKNQQRLESAVFRALSGIDERSAHPLHVGRIRLVDGDAPIVFLDGDAEGRSVSAQFLDTVLPTADSDGYVEDSPGIRIRGVRGRDLHLGLAQTDALLIIRGVGGTDWAADLKAHQRNVDQWGNTTLSRRPTLTEEEREFLEGRSDDPLVALESKLLRRIGVFTNFSAAHCTYTYSNSNTLKVWLELNHKVPGSHDLLVAALTDPQWGLGMSVSDQWCGCRIIGDESCAVTLSTRSGDAHLVLMLNYRESRLSPEEFASIGADDRWISRVFPPSASLEPWSERRIPERHGR</sequence>
<evidence type="ECO:0000313" key="3">
    <source>
        <dbReference type="Proteomes" id="UP001152755"/>
    </source>
</evidence>
<gene>
    <name evidence="2" type="ORF">NVS88_14790</name>
</gene>
<protein>
    <submittedName>
        <fullName evidence="2">Uncharacterized protein</fullName>
    </submittedName>
</protein>
<feature type="region of interest" description="Disordered" evidence="1">
    <location>
        <begin position="1"/>
        <end position="27"/>
    </location>
</feature>
<dbReference type="RefSeq" id="WP_332520261.1">
    <property type="nucleotide sequence ID" value="NZ_JANRHA010000009.1"/>
</dbReference>
<organism evidence="2 3">
    <name type="scientific">Speluncibacter jeojiensis</name>
    <dbReference type="NCBI Taxonomy" id="2710754"/>
    <lineage>
        <taxon>Bacteria</taxon>
        <taxon>Bacillati</taxon>
        <taxon>Actinomycetota</taxon>
        <taxon>Actinomycetes</taxon>
        <taxon>Mycobacteriales</taxon>
        <taxon>Speluncibacteraceae</taxon>
        <taxon>Speluncibacter</taxon>
    </lineage>
</organism>
<proteinExistence type="predicted"/>
<evidence type="ECO:0000313" key="2">
    <source>
        <dbReference type="EMBL" id="MDG3015826.1"/>
    </source>
</evidence>
<comment type="caution">
    <text evidence="2">The sequence shown here is derived from an EMBL/GenBank/DDBJ whole genome shotgun (WGS) entry which is preliminary data.</text>
</comment>
<name>A0A9X4M7Q7_9ACTN</name>
<dbReference type="AlphaFoldDB" id="A0A9X4M7Q7"/>
<accession>A0A9X4M7Q7</accession>
<keyword evidence="3" id="KW-1185">Reference proteome</keyword>